<keyword evidence="5" id="KW-0560">Oxidoreductase</keyword>
<evidence type="ECO:0000313" key="9">
    <source>
        <dbReference type="EMBL" id="KAK8005914.1"/>
    </source>
</evidence>
<dbReference type="InterPro" id="IPR050121">
    <property type="entry name" value="Cytochrome_P450_monoxygenase"/>
</dbReference>
<evidence type="ECO:0000256" key="1">
    <source>
        <dbReference type="ARBA" id="ARBA00001971"/>
    </source>
</evidence>
<name>A0ABR1R939_9PEZI</name>
<dbReference type="PANTHER" id="PTHR24305">
    <property type="entry name" value="CYTOCHROME P450"/>
    <property type="match status" value="1"/>
</dbReference>
<evidence type="ECO:0000256" key="2">
    <source>
        <dbReference type="ARBA" id="ARBA00010617"/>
    </source>
</evidence>
<evidence type="ECO:0000256" key="8">
    <source>
        <dbReference type="SAM" id="MobiDB-lite"/>
    </source>
</evidence>
<dbReference type="PRINTS" id="PR00385">
    <property type="entry name" value="P450"/>
</dbReference>
<dbReference type="InterPro" id="IPR002403">
    <property type="entry name" value="Cyt_P450_E_grp-IV"/>
</dbReference>
<keyword evidence="4" id="KW-0479">Metal-binding</keyword>
<accession>A0ABR1R939</accession>
<keyword evidence="6" id="KW-0408">Iron</keyword>
<dbReference type="Pfam" id="PF00067">
    <property type="entry name" value="p450"/>
    <property type="match status" value="1"/>
</dbReference>
<dbReference type="InterPro" id="IPR001128">
    <property type="entry name" value="Cyt_P450"/>
</dbReference>
<dbReference type="Gene3D" id="1.10.630.10">
    <property type="entry name" value="Cytochrome P450"/>
    <property type="match status" value="1"/>
</dbReference>
<gene>
    <name evidence="9" type="ORF">PG991_012211</name>
</gene>
<evidence type="ECO:0000256" key="5">
    <source>
        <dbReference type="ARBA" id="ARBA00023002"/>
    </source>
</evidence>
<evidence type="ECO:0000256" key="6">
    <source>
        <dbReference type="ARBA" id="ARBA00023004"/>
    </source>
</evidence>
<dbReference type="PANTHER" id="PTHR24305:SF237">
    <property type="entry name" value="CYTOCHROME P450 MONOOXYGENASE ATNE-RELATED"/>
    <property type="match status" value="1"/>
</dbReference>
<evidence type="ECO:0000256" key="4">
    <source>
        <dbReference type="ARBA" id="ARBA00022723"/>
    </source>
</evidence>
<evidence type="ECO:0000256" key="3">
    <source>
        <dbReference type="ARBA" id="ARBA00022617"/>
    </source>
</evidence>
<comment type="cofactor">
    <cofactor evidence="1">
        <name>heme</name>
        <dbReference type="ChEBI" id="CHEBI:30413"/>
    </cofactor>
</comment>
<evidence type="ECO:0000256" key="7">
    <source>
        <dbReference type="ARBA" id="ARBA00023033"/>
    </source>
</evidence>
<evidence type="ECO:0000313" key="10">
    <source>
        <dbReference type="Proteomes" id="UP001396898"/>
    </source>
</evidence>
<dbReference type="Proteomes" id="UP001396898">
    <property type="component" value="Unassembled WGS sequence"/>
</dbReference>
<feature type="region of interest" description="Disordered" evidence="8">
    <location>
        <begin position="342"/>
        <end position="361"/>
    </location>
</feature>
<dbReference type="EMBL" id="JAQQWI010000017">
    <property type="protein sequence ID" value="KAK8005914.1"/>
    <property type="molecule type" value="Genomic_DNA"/>
</dbReference>
<comment type="similarity">
    <text evidence="2">Belongs to the cytochrome P450 family.</text>
</comment>
<protein>
    <submittedName>
        <fullName evidence="9">Benzoate 4-monooxygenase cytochrome-like protein P450</fullName>
    </submittedName>
</protein>
<keyword evidence="3" id="KW-0349">Heme</keyword>
<reference evidence="9 10" key="1">
    <citation type="submission" date="2023-01" db="EMBL/GenBank/DDBJ databases">
        <title>Analysis of 21 Apiospora genomes using comparative genomics revels a genus with tremendous synthesis potential of carbohydrate active enzymes and secondary metabolites.</title>
        <authorList>
            <person name="Sorensen T."/>
        </authorList>
    </citation>
    <scope>NUCLEOTIDE SEQUENCE [LARGE SCALE GENOMIC DNA]</scope>
    <source>
        <strain evidence="9 10">CBS 20057</strain>
    </source>
</reference>
<dbReference type="InterPro" id="IPR036396">
    <property type="entry name" value="Cyt_P450_sf"/>
</dbReference>
<keyword evidence="7" id="KW-0503">Monooxygenase</keyword>
<comment type="caution">
    <text evidence="9">The sequence shown here is derived from an EMBL/GenBank/DDBJ whole genome shotgun (WGS) entry which is preliminary data.</text>
</comment>
<proteinExistence type="inferred from homology"/>
<keyword evidence="10" id="KW-1185">Reference proteome</keyword>
<dbReference type="SUPFAM" id="SSF48264">
    <property type="entry name" value="Cytochrome P450"/>
    <property type="match status" value="1"/>
</dbReference>
<dbReference type="PRINTS" id="PR00465">
    <property type="entry name" value="EP450IV"/>
</dbReference>
<organism evidence="9 10">
    <name type="scientific">Apiospora marii</name>
    <dbReference type="NCBI Taxonomy" id="335849"/>
    <lineage>
        <taxon>Eukaryota</taxon>
        <taxon>Fungi</taxon>
        <taxon>Dikarya</taxon>
        <taxon>Ascomycota</taxon>
        <taxon>Pezizomycotina</taxon>
        <taxon>Sordariomycetes</taxon>
        <taxon>Xylariomycetidae</taxon>
        <taxon>Amphisphaeriales</taxon>
        <taxon>Apiosporaceae</taxon>
        <taxon>Apiospora</taxon>
    </lineage>
</organism>
<sequence>MDLHDTNSNTFKSPVYSAFKRFFGAEMSLTTVDHKIHAFRRRVNARAMTPVTVKTLEDRVTPHVDYLVGMIRGDINRSDESGGWSGGMDMSSVLAYCIADIMGDAIFSNFWDVQRNPQRRHLVHDLPKGVAGMHLVGHMQSLFVGNMHQVLFRELSDGVKQLMDLSRSLALQRHNNKEALGGDVWQHLLASRHPQTGEGFSIGELISEATLFVIGGTDGMITATTGTLFYLLHNPDKLDFLTREIRSAFPLASEDMGCPIRFASRELQRIAYLPACIDESMRLSPSVPSTLPRVAGPGGILVDGEHIPEGIDIAINHYSLHRDPKYFPDPLSYRPERWLTSDGTGSSIEGGADHQSMAAGAGQAPSFTPFGAGRSSCIGKHLAYQEMMYILARLIWQFDMRLDPHRRRVGEGTGEGCEGRDRADEFQLKDCMVSMQDGPVIQFRKRKDTGK</sequence>